<dbReference type="PROSITE" id="PS00435">
    <property type="entry name" value="PEROXIDASE_1"/>
    <property type="match status" value="1"/>
</dbReference>
<feature type="binding site" evidence="19">
    <location>
        <position position="201"/>
    </location>
    <ligand>
        <name>Ca(2+)</name>
        <dbReference type="ChEBI" id="CHEBI:29108"/>
        <label>1</label>
    </ligand>
</feature>
<evidence type="ECO:0000256" key="12">
    <source>
        <dbReference type="ARBA" id="ARBA00023002"/>
    </source>
</evidence>
<evidence type="ECO:0000256" key="5">
    <source>
        <dbReference type="ARBA" id="ARBA00012313"/>
    </source>
</evidence>
<feature type="disulfide bond" evidence="21">
    <location>
        <begin position="162"/>
        <end position="241"/>
    </location>
</feature>
<dbReference type="Proteomes" id="UP000694886">
    <property type="component" value="Chromosome 6"/>
</dbReference>
<dbReference type="SUPFAM" id="SSF48113">
    <property type="entry name" value="Heme-dependent peroxidases"/>
    <property type="match status" value="1"/>
</dbReference>
<dbReference type="KEGG" id="tcc:18595928"/>
<dbReference type="FunFam" id="1.10.520.10:FF:000006">
    <property type="entry name" value="Peroxidase"/>
    <property type="match status" value="1"/>
</dbReference>
<dbReference type="InterPro" id="IPR019794">
    <property type="entry name" value="Peroxidases_AS"/>
</dbReference>
<evidence type="ECO:0000256" key="3">
    <source>
        <dbReference type="ARBA" id="ARBA00004613"/>
    </source>
</evidence>
<proteinExistence type="inferred from homology"/>
<feature type="binding site" evidence="19">
    <location>
        <position position="215"/>
    </location>
    <ligand>
        <name>Ca(2+)</name>
        <dbReference type="ChEBI" id="CHEBI:29108"/>
        <label>1</label>
    </ligand>
</feature>
<keyword evidence="8" id="KW-0349">Heme</keyword>
<comment type="function">
    <text evidence="2">Removal of H(2)O(2), oxidation of toxic reductants, biosynthesis and degradation of lignin, suberization, auxin catabolism, response to environmental stresses such as wounding, pathogen attack and oxidative stress. These functions might be dependent on each isozyme/isoform in each plant tissue.</text>
</comment>
<dbReference type="PRINTS" id="PR00458">
    <property type="entry name" value="PEROXIDASE"/>
</dbReference>
<dbReference type="GO" id="GO:0046872">
    <property type="term" value="F:metal ion binding"/>
    <property type="evidence" value="ECO:0007669"/>
    <property type="project" value="UniProtKB-KW"/>
</dbReference>
<feature type="domain" description="Plant heme peroxidase family profile" evidence="24">
    <location>
        <begin position="152"/>
        <end position="497"/>
    </location>
</feature>
<evidence type="ECO:0000256" key="6">
    <source>
        <dbReference type="ARBA" id="ARBA00022525"/>
    </source>
</evidence>
<reference evidence="26" key="2">
    <citation type="submission" date="2025-08" db="UniProtKB">
        <authorList>
            <consortium name="RefSeq"/>
        </authorList>
    </citation>
    <scope>IDENTIFICATION</scope>
</reference>
<feature type="binding site" evidence="19">
    <location>
        <position position="203"/>
    </location>
    <ligand>
        <name>Ca(2+)</name>
        <dbReference type="ChEBI" id="CHEBI:29108"/>
        <label>1</label>
    </ligand>
</feature>
<dbReference type="PANTHER" id="PTHR31517">
    <property type="match status" value="1"/>
</dbReference>
<keyword evidence="23" id="KW-0472">Membrane</keyword>
<evidence type="ECO:0000256" key="13">
    <source>
        <dbReference type="ARBA" id="ARBA00023004"/>
    </source>
</evidence>
<keyword evidence="23" id="KW-1133">Transmembrane helix</keyword>
<dbReference type="AlphaFoldDB" id="A0AB32V0C0"/>
<evidence type="ECO:0000256" key="21">
    <source>
        <dbReference type="PIRSR" id="PIRSR600823-5"/>
    </source>
</evidence>
<dbReference type="InterPro" id="IPR033905">
    <property type="entry name" value="Secretory_peroxidase"/>
</dbReference>
<dbReference type="GO" id="GO:0042744">
    <property type="term" value="P:hydrogen peroxide catabolic process"/>
    <property type="evidence" value="ECO:0007669"/>
    <property type="project" value="UniProtKB-KW"/>
</dbReference>
<dbReference type="InterPro" id="IPR019793">
    <property type="entry name" value="Peroxidases_heam-ligand_BS"/>
</dbReference>
<feature type="region of interest" description="Disordered" evidence="22">
    <location>
        <begin position="355"/>
        <end position="390"/>
    </location>
</feature>
<keyword evidence="16" id="KW-0376">Hydrogen peroxide</keyword>
<evidence type="ECO:0000256" key="10">
    <source>
        <dbReference type="ARBA" id="ARBA00022729"/>
    </source>
</evidence>
<evidence type="ECO:0000256" key="16">
    <source>
        <dbReference type="ARBA" id="ARBA00023324"/>
    </source>
</evidence>
<feature type="disulfide bond" evidence="21">
    <location>
        <begin position="247"/>
        <end position="493"/>
    </location>
</feature>
<evidence type="ECO:0000256" key="11">
    <source>
        <dbReference type="ARBA" id="ARBA00022837"/>
    </source>
</evidence>
<dbReference type="PROSITE" id="PS50873">
    <property type="entry name" value="PEROXIDASE_4"/>
    <property type="match status" value="1"/>
</dbReference>
<name>A0AB32V0C0_THECC</name>
<dbReference type="CDD" id="cd00693">
    <property type="entry name" value="secretory_peroxidase"/>
    <property type="match status" value="1"/>
</dbReference>
<gene>
    <name evidence="26" type="primary">LOC18595928</name>
</gene>
<keyword evidence="13 19" id="KW-0408">Iron</keyword>
<feature type="binding site" evidence="19">
    <location>
        <position position="199"/>
    </location>
    <ligand>
        <name>Ca(2+)</name>
        <dbReference type="ChEBI" id="CHEBI:29108"/>
        <label>1</label>
    </ligand>
</feature>
<dbReference type="InterPro" id="IPR000823">
    <property type="entry name" value="Peroxidase_pln"/>
</dbReference>
<evidence type="ECO:0000256" key="15">
    <source>
        <dbReference type="ARBA" id="ARBA00023180"/>
    </source>
</evidence>
<keyword evidence="23" id="KW-0812">Transmembrane</keyword>
<dbReference type="PRINTS" id="PR00461">
    <property type="entry name" value="PLPEROXIDASE"/>
</dbReference>
<keyword evidence="11 19" id="KW-0106">Calcium</keyword>
<comment type="cofactor">
    <cofactor evidence="19">
        <name>heme b</name>
        <dbReference type="ChEBI" id="CHEBI:60344"/>
    </cofactor>
    <text evidence="19">Binds 1 heme b (iron(II)-protoporphyrin IX) group per subunit.</text>
</comment>
<dbReference type="RefSeq" id="XP_007024161.2">
    <property type="nucleotide sequence ID" value="XM_007024099.2"/>
</dbReference>
<evidence type="ECO:0000256" key="2">
    <source>
        <dbReference type="ARBA" id="ARBA00002322"/>
    </source>
</evidence>
<reference evidence="25" key="1">
    <citation type="journal article" date="1997" name="Nucleic Acids Res.">
        <title>tRNAscan-SE: a program for improved detection of transfer RNA genes in genomic sequence.</title>
        <authorList>
            <person name="Lowe T.M."/>
            <person name="Eddy S.R."/>
        </authorList>
    </citation>
    <scope>NUCLEOTIDE SEQUENCE [LARGE SCALE GENOMIC DNA]</scope>
    <source>
        <strain evidence="25">r\B97-61/B2</strain>
    </source>
</reference>
<organism evidence="25 26">
    <name type="scientific">Theobroma cacao</name>
    <name type="common">Cacao</name>
    <name type="synonym">Cocoa</name>
    <dbReference type="NCBI Taxonomy" id="3641"/>
    <lineage>
        <taxon>Eukaryota</taxon>
        <taxon>Viridiplantae</taxon>
        <taxon>Streptophyta</taxon>
        <taxon>Embryophyta</taxon>
        <taxon>Tracheophyta</taxon>
        <taxon>Spermatophyta</taxon>
        <taxon>Magnoliopsida</taxon>
        <taxon>eudicotyledons</taxon>
        <taxon>Gunneridae</taxon>
        <taxon>Pentapetalae</taxon>
        <taxon>rosids</taxon>
        <taxon>malvids</taxon>
        <taxon>Malvales</taxon>
        <taxon>Malvaceae</taxon>
        <taxon>Byttnerioideae</taxon>
        <taxon>Theobroma</taxon>
    </lineage>
</organism>
<feature type="binding site" evidence="19">
    <location>
        <position position="401"/>
    </location>
    <ligand>
        <name>Ca(2+)</name>
        <dbReference type="ChEBI" id="CHEBI:29108"/>
        <label>2</label>
    </ligand>
</feature>
<evidence type="ECO:0000256" key="17">
    <source>
        <dbReference type="PIRSR" id="PIRSR600823-1"/>
    </source>
</evidence>
<evidence type="ECO:0000256" key="19">
    <source>
        <dbReference type="PIRSR" id="PIRSR600823-3"/>
    </source>
</evidence>
<dbReference type="PROSITE" id="PS00436">
    <property type="entry name" value="PEROXIDASE_2"/>
    <property type="match status" value="1"/>
</dbReference>
<evidence type="ECO:0000256" key="8">
    <source>
        <dbReference type="ARBA" id="ARBA00022617"/>
    </source>
</evidence>
<feature type="binding site" evidence="19">
    <location>
        <position position="413"/>
    </location>
    <ligand>
        <name>Ca(2+)</name>
        <dbReference type="ChEBI" id="CHEBI:29108"/>
        <label>2</label>
    </ligand>
</feature>
<protein>
    <recommendedName>
        <fullName evidence="5">peroxidase</fullName>
        <ecNumber evidence="5">1.11.1.7</ecNumber>
    </recommendedName>
</protein>
<keyword evidence="14 21" id="KW-1015">Disulfide bond</keyword>
<feature type="disulfide bond" evidence="21">
    <location>
        <begin position="195"/>
        <end position="200"/>
    </location>
</feature>
<evidence type="ECO:0000256" key="23">
    <source>
        <dbReference type="SAM" id="Phobius"/>
    </source>
</evidence>
<dbReference type="InterPro" id="IPR010255">
    <property type="entry name" value="Haem_peroxidase_sf"/>
</dbReference>
<feature type="region of interest" description="Disordered" evidence="22">
    <location>
        <begin position="59"/>
        <end position="82"/>
    </location>
</feature>
<feature type="active site" description="Proton acceptor" evidence="17">
    <location>
        <position position="193"/>
    </location>
</feature>
<comment type="subcellular location">
    <subcellularLocation>
        <location evidence="3">Secreted</location>
    </subcellularLocation>
</comment>
<keyword evidence="7 26" id="KW-0575">Peroxidase</keyword>
<feature type="compositionally biased region" description="Basic and acidic residues" evidence="22">
    <location>
        <begin position="59"/>
        <end position="72"/>
    </location>
</feature>
<accession>A0AB32V0C0</accession>
<dbReference type="GO" id="GO:0020037">
    <property type="term" value="F:heme binding"/>
    <property type="evidence" value="ECO:0007669"/>
    <property type="project" value="InterPro"/>
</dbReference>
<keyword evidence="15" id="KW-0325">Glycoprotein</keyword>
<comment type="cofactor">
    <cofactor evidence="19">
        <name>Ca(2+)</name>
        <dbReference type="ChEBI" id="CHEBI:29108"/>
    </cofactor>
    <text evidence="19">Binds 2 calcium ions per subunit.</text>
</comment>
<dbReference type="Pfam" id="PF00141">
    <property type="entry name" value="peroxidase"/>
    <property type="match status" value="1"/>
</dbReference>
<evidence type="ECO:0000256" key="1">
    <source>
        <dbReference type="ARBA" id="ARBA00000189"/>
    </source>
</evidence>
<evidence type="ECO:0000256" key="9">
    <source>
        <dbReference type="ARBA" id="ARBA00022723"/>
    </source>
</evidence>
<dbReference type="GeneID" id="18595928"/>
<dbReference type="EC" id="1.11.1.7" evidence="5"/>
<evidence type="ECO:0000313" key="26">
    <source>
        <dbReference type="RefSeq" id="XP_007024161.2"/>
    </source>
</evidence>
<comment type="catalytic activity">
    <reaction evidence="1">
        <text>2 a phenolic donor + H2O2 = 2 a phenolic radical donor + 2 H2O</text>
        <dbReference type="Rhea" id="RHEA:56136"/>
        <dbReference type="ChEBI" id="CHEBI:15377"/>
        <dbReference type="ChEBI" id="CHEBI:16240"/>
        <dbReference type="ChEBI" id="CHEBI:139520"/>
        <dbReference type="ChEBI" id="CHEBI:139521"/>
        <dbReference type="EC" id="1.11.1.7"/>
    </reaction>
</comment>
<feature type="binding site" evidence="19">
    <location>
        <position position="194"/>
    </location>
    <ligand>
        <name>Ca(2+)</name>
        <dbReference type="ChEBI" id="CHEBI:29108"/>
        <label>1</label>
    </ligand>
</feature>
<evidence type="ECO:0000256" key="22">
    <source>
        <dbReference type="SAM" id="MobiDB-lite"/>
    </source>
</evidence>
<keyword evidence="10" id="KW-0732">Signal</keyword>
<feature type="compositionally biased region" description="Low complexity" evidence="22">
    <location>
        <begin position="363"/>
        <end position="377"/>
    </location>
</feature>
<evidence type="ECO:0000259" key="24">
    <source>
        <dbReference type="PROSITE" id="PS50873"/>
    </source>
</evidence>
<feature type="binding site" evidence="18">
    <location>
        <position position="289"/>
    </location>
    <ligand>
        <name>substrate</name>
    </ligand>
</feature>
<keyword evidence="6" id="KW-0964">Secreted</keyword>
<feature type="binding site" description="axial binding residue" evidence="19">
    <location>
        <position position="319"/>
    </location>
    <ligand>
        <name>heme b</name>
        <dbReference type="ChEBI" id="CHEBI:60344"/>
    </ligand>
    <ligandPart>
        <name>Fe</name>
        <dbReference type="ChEBI" id="CHEBI:18248"/>
    </ligandPart>
</feature>
<evidence type="ECO:0000256" key="7">
    <source>
        <dbReference type="ARBA" id="ARBA00022559"/>
    </source>
</evidence>
<dbReference type="Gramene" id="Tc06v2_t007310.1">
    <property type="protein sequence ID" value="Tc06v2_p007310.1"/>
    <property type="gene ID" value="Tc06v2_g007310"/>
</dbReference>
<comment type="similarity">
    <text evidence="4">Belongs to the peroxidase family. Ascorbate peroxidase subfamily.</text>
</comment>
<dbReference type="PANTHER" id="PTHR31517:SF48">
    <property type="entry name" value="PEROXIDASE 16-RELATED"/>
    <property type="match status" value="1"/>
</dbReference>
<keyword evidence="9 19" id="KW-0479">Metal-binding</keyword>
<feature type="disulfide bond" evidence="21">
    <location>
        <begin position="326"/>
        <end position="358"/>
    </location>
</feature>
<sequence>MNDNYYEINGYDRNTNKVTRSNLNDLSVKKGIFVISISSLSRHLDDLLRCYDNPFKEESQKRNRERRAEKTKERKSKKMPRSFSESATMRTLSFFIVLLCVWISFRMTNRSKFSFSFSSSFSLNSKSNSFWIFQDILLDSEALEDGQAPARSLEYDFYRETCPEADKIIRAKVHQLFKIKASLAPALLRLAFHDCFIEGCDASILLDAVEGMDSEKDSPPNESLKGFDGIDIIKSDVEQVCPGVVSCADILVLAAREAVLLSGGPFYPLNTGRRDSTASFSDSATNELPSPHADLSETLASFSSRGFDERETVTLLGAHSIGVIHCKFFQNRLYNFGGTDEPDPTLDSEILEQMRSKCPKNHSSSSPAAPPFSDGSPMKAPRSPSLYNSLSSAVPPSTSFDKLLSSSPKDQGTVMTYGGTGADFGTVYYRSLLQGKGILYADQQLMAGEETGLWVRAYASDASLYQRDFALAMMKLSNLHVLTAPRGQIRLNCSRVA</sequence>
<evidence type="ECO:0000256" key="20">
    <source>
        <dbReference type="PIRSR" id="PIRSR600823-4"/>
    </source>
</evidence>
<evidence type="ECO:0000256" key="14">
    <source>
        <dbReference type="ARBA" id="ARBA00023157"/>
    </source>
</evidence>
<keyword evidence="12" id="KW-0560">Oxidoreductase</keyword>
<dbReference type="GO" id="GO:0140825">
    <property type="term" value="F:lactoperoxidase activity"/>
    <property type="evidence" value="ECO:0007669"/>
    <property type="project" value="UniProtKB-EC"/>
</dbReference>
<dbReference type="InterPro" id="IPR002016">
    <property type="entry name" value="Haem_peroxidase"/>
</dbReference>
<dbReference type="GO" id="GO:0005576">
    <property type="term" value="C:extracellular region"/>
    <property type="evidence" value="ECO:0007669"/>
    <property type="project" value="UniProtKB-SubCell"/>
</dbReference>
<feature type="site" description="Transition state stabilizer" evidence="20">
    <location>
        <position position="189"/>
    </location>
</feature>
<dbReference type="Gene3D" id="1.10.520.10">
    <property type="match status" value="2"/>
</dbReference>
<dbReference type="Gene3D" id="1.10.420.10">
    <property type="entry name" value="Peroxidase, domain 2"/>
    <property type="match status" value="2"/>
</dbReference>
<evidence type="ECO:0000256" key="4">
    <source>
        <dbReference type="ARBA" id="ARBA00006873"/>
    </source>
</evidence>
<dbReference type="GO" id="GO:0006979">
    <property type="term" value="P:response to oxidative stress"/>
    <property type="evidence" value="ECO:0007669"/>
    <property type="project" value="InterPro"/>
</dbReference>
<evidence type="ECO:0000256" key="18">
    <source>
        <dbReference type="PIRSR" id="PIRSR600823-2"/>
    </source>
</evidence>
<evidence type="ECO:0000313" key="25">
    <source>
        <dbReference type="Proteomes" id="UP000694886"/>
    </source>
</evidence>
<feature type="transmembrane region" description="Helical" evidence="23">
    <location>
        <begin position="87"/>
        <end position="105"/>
    </location>
</feature>